<evidence type="ECO:0000313" key="1">
    <source>
        <dbReference type="EMBL" id="CAK5087997.1"/>
    </source>
</evidence>
<keyword evidence="2" id="KW-1185">Reference proteome</keyword>
<sequence length="53" mass="5980">MVVFVKLSVGNQNVFLQPQLLHHQQPLTHVIIYNAKMGASARLISMENHNALQ</sequence>
<name>A0ACB1ABR8_MELEN</name>
<reference evidence="1" key="1">
    <citation type="submission" date="2023-11" db="EMBL/GenBank/DDBJ databases">
        <authorList>
            <person name="Poullet M."/>
        </authorList>
    </citation>
    <scope>NUCLEOTIDE SEQUENCE</scope>
    <source>
        <strain evidence="1">E1834</strain>
    </source>
</reference>
<evidence type="ECO:0000313" key="2">
    <source>
        <dbReference type="Proteomes" id="UP001497535"/>
    </source>
</evidence>
<accession>A0ACB1ABR8</accession>
<proteinExistence type="predicted"/>
<gene>
    <name evidence="1" type="ORF">MENTE1834_LOCUS35632</name>
</gene>
<comment type="caution">
    <text evidence="1">The sequence shown here is derived from an EMBL/GenBank/DDBJ whole genome shotgun (WGS) entry which is preliminary data.</text>
</comment>
<dbReference type="Proteomes" id="UP001497535">
    <property type="component" value="Unassembled WGS sequence"/>
</dbReference>
<protein>
    <submittedName>
        <fullName evidence="1">Uncharacterized protein</fullName>
    </submittedName>
</protein>
<organism evidence="1 2">
    <name type="scientific">Meloidogyne enterolobii</name>
    <name type="common">Root-knot nematode worm</name>
    <name type="synonym">Meloidogyne mayaguensis</name>
    <dbReference type="NCBI Taxonomy" id="390850"/>
    <lineage>
        <taxon>Eukaryota</taxon>
        <taxon>Metazoa</taxon>
        <taxon>Ecdysozoa</taxon>
        <taxon>Nematoda</taxon>
        <taxon>Chromadorea</taxon>
        <taxon>Rhabditida</taxon>
        <taxon>Tylenchina</taxon>
        <taxon>Tylenchomorpha</taxon>
        <taxon>Tylenchoidea</taxon>
        <taxon>Meloidogynidae</taxon>
        <taxon>Meloidogyninae</taxon>
        <taxon>Meloidogyne</taxon>
    </lineage>
</organism>
<dbReference type="EMBL" id="CAVMJV010000068">
    <property type="protein sequence ID" value="CAK5087997.1"/>
    <property type="molecule type" value="Genomic_DNA"/>
</dbReference>